<organism evidence="1 2">
    <name type="scientific">Pseudoduganella armeniaca</name>
    <dbReference type="NCBI Taxonomy" id="2072590"/>
    <lineage>
        <taxon>Bacteria</taxon>
        <taxon>Pseudomonadati</taxon>
        <taxon>Pseudomonadota</taxon>
        <taxon>Betaproteobacteria</taxon>
        <taxon>Burkholderiales</taxon>
        <taxon>Oxalobacteraceae</taxon>
        <taxon>Telluria group</taxon>
        <taxon>Pseudoduganella</taxon>
    </lineage>
</organism>
<dbReference type="AlphaFoldDB" id="A0A2R4CDC7"/>
<evidence type="ECO:0008006" key="3">
    <source>
        <dbReference type="Google" id="ProtNLM"/>
    </source>
</evidence>
<dbReference type="Pfam" id="PF00353">
    <property type="entry name" value="HemolysinCabind"/>
    <property type="match status" value="2"/>
</dbReference>
<dbReference type="SUPFAM" id="SSF51120">
    <property type="entry name" value="beta-Roll"/>
    <property type="match status" value="1"/>
</dbReference>
<dbReference type="Proteomes" id="UP000240505">
    <property type="component" value="Chromosome"/>
</dbReference>
<dbReference type="InterPro" id="IPR011049">
    <property type="entry name" value="Serralysin-like_metalloprot_C"/>
</dbReference>
<dbReference type="InterPro" id="IPR001343">
    <property type="entry name" value="Hemolysn_Ca-bd"/>
</dbReference>
<dbReference type="EMBL" id="CP028324">
    <property type="protein sequence ID" value="AVR97643.1"/>
    <property type="molecule type" value="Genomic_DNA"/>
</dbReference>
<protein>
    <recommendedName>
        <fullName evidence="3">Calcium-binding protein</fullName>
    </recommendedName>
</protein>
<dbReference type="GO" id="GO:0005509">
    <property type="term" value="F:calcium ion binding"/>
    <property type="evidence" value="ECO:0007669"/>
    <property type="project" value="InterPro"/>
</dbReference>
<reference evidence="1 2" key="1">
    <citation type="submission" date="2018-03" db="EMBL/GenBank/DDBJ databases">
        <title>Massilia armeniaca sp. nov., isolated from desert soil.</title>
        <authorList>
            <person name="Huang H."/>
            <person name="Ren M."/>
        </authorList>
    </citation>
    <scope>NUCLEOTIDE SEQUENCE [LARGE SCALE GENOMIC DNA]</scope>
    <source>
        <strain evidence="1 2">ZMN-3</strain>
    </source>
</reference>
<dbReference type="OrthoDB" id="8607307at2"/>
<gene>
    <name evidence="1" type="ORF">C9I28_19895</name>
</gene>
<dbReference type="Gene3D" id="2.150.10.10">
    <property type="entry name" value="Serralysin-like metalloprotease, C-terminal"/>
    <property type="match status" value="1"/>
</dbReference>
<evidence type="ECO:0000313" key="2">
    <source>
        <dbReference type="Proteomes" id="UP000240505"/>
    </source>
</evidence>
<name>A0A2R4CDC7_9BURK</name>
<keyword evidence="2" id="KW-1185">Reference proteome</keyword>
<accession>A0A2R4CDC7</accession>
<dbReference type="KEGG" id="masz:C9I28_19895"/>
<proteinExistence type="predicted"/>
<evidence type="ECO:0000313" key="1">
    <source>
        <dbReference type="EMBL" id="AVR97643.1"/>
    </source>
</evidence>
<dbReference type="PRINTS" id="PR00313">
    <property type="entry name" value="CABNDNGRPT"/>
</dbReference>
<sequence>MNAITGTEGNDGLVGSVEIPERLLGLAGDDTLIGFRDDTLEGGDGRDVLQAQGNNLLLLGGNGDDLLIGAAGFDNDVASRMIGGNGRDTFRLMPNASTQAIIADFTADDRLDVDYLALSSAGFTAEIRLVVSTASCNWCRKGTTHC</sequence>
<dbReference type="RefSeq" id="WP_107142984.1">
    <property type="nucleotide sequence ID" value="NZ_CP028324.1"/>
</dbReference>